<accession>A0ACB9YNB2</accession>
<proteinExistence type="predicted"/>
<dbReference type="Proteomes" id="UP001497700">
    <property type="component" value="Unassembled WGS sequence"/>
</dbReference>
<organism evidence="1 2">
    <name type="scientific">Hypoxylon rubiginosum</name>
    <dbReference type="NCBI Taxonomy" id="110542"/>
    <lineage>
        <taxon>Eukaryota</taxon>
        <taxon>Fungi</taxon>
        <taxon>Dikarya</taxon>
        <taxon>Ascomycota</taxon>
        <taxon>Pezizomycotina</taxon>
        <taxon>Sordariomycetes</taxon>
        <taxon>Xylariomycetidae</taxon>
        <taxon>Xylariales</taxon>
        <taxon>Hypoxylaceae</taxon>
        <taxon>Hypoxylon</taxon>
    </lineage>
</organism>
<evidence type="ECO:0000313" key="1">
    <source>
        <dbReference type="EMBL" id="KAI4860886.1"/>
    </source>
</evidence>
<dbReference type="EMBL" id="MU393569">
    <property type="protein sequence ID" value="KAI4860886.1"/>
    <property type="molecule type" value="Genomic_DNA"/>
</dbReference>
<evidence type="ECO:0000313" key="2">
    <source>
        <dbReference type="Proteomes" id="UP001497700"/>
    </source>
</evidence>
<name>A0ACB9YNB2_9PEZI</name>
<reference evidence="1 2" key="1">
    <citation type="journal article" date="2022" name="New Phytol.">
        <title>Ecological generalism drives hyperdiversity of secondary metabolite gene clusters in xylarialean endophytes.</title>
        <authorList>
            <person name="Franco M.E.E."/>
            <person name="Wisecaver J.H."/>
            <person name="Arnold A.E."/>
            <person name="Ju Y.M."/>
            <person name="Slot J.C."/>
            <person name="Ahrendt S."/>
            <person name="Moore L.P."/>
            <person name="Eastman K.E."/>
            <person name="Scott K."/>
            <person name="Konkel Z."/>
            <person name="Mondo S.J."/>
            <person name="Kuo A."/>
            <person name="Hayes R.D."/>
            <person name="Haridas S."/>
            <person name="Andreopoulos B."/>
            <person name="Riley R."/>
            <person name="LaButti K."/>
            <person name="Pangilinan J."/>
            <person name="Lipzen A."/>
            <person name="Amirebrahimi M."/>
            <person name="Yan J."/>
            <person name="Adam C."/>
            <person name="Keymanesh K."/>
            <person name="Ng V."/>
            <person name="Louie K."/>
            <person name="Northen T."/>
            <person name="Drula E."/>
            <person name="Henrissat B."/>
            <person name="Hsieh H.M."/>
            <person name="Youens-Clark K."/>
            <person name="Lutzoni F."/>
            <person name="Miadlikowska J."/>
            <person name="Eastwood D.C."/>
            <person name="Hamelin R.C."/>
            <person name="Grigoriev I.V."/>
            <person name="U'Ren J.M."/>
        </authorList>
    </citation>
    <scope>NUCLEOTIDE SEQUENCE [LARGE SCALE GENOMIC DNA]</scope>
    <source>
        <strain evidence="1 2">CBS 119005</strain>
    </source>
</reference>
<keyword evidence="2" id="KW-1185">Reference proteome</keyword>
<gene>
    <name evidence="1" type="ORF">F4820DRAFT_435468</name>
</gene>
<sequence length="717" mass="81536">MLCQTCEVSLRAAFDARVKNPQITPLGPSTVLHRTPLSLYRSIIEGCYICRKTWMHILESKAGGAIYLQRAFEGDIPETYEEFYDQLKPRHPTSPIYDTSNNTQRSNESVNTVESLLSEGRYVVFQIYSTEDYFVIFIRYGIGDIVFYFWPASRTIPEIQSPIRSPSKDQRHSTAERPDVWRYWFQICSTSHASCRALEHKRQPFVPDRLIQILGDDEGNTTQWRLVEKCCREIDPSTSYVTLSHCWGSSEHLKLVKGKQSVFREASSTSDLSKTYQDAFQIATILGFHFIWIDSLCILQDDADDWKTQSSMMGSIYSDGRCNIAATWAADGTDGCFSPRDPCMIDATTIKLPFKDQLVDCDVDFHQHHSDEVERAPLNRRGWVVQERYLARKQLSFSKSQVYWECLESVASEQYPNGCPKATSVKDKPSVEGIKDDFLVVWADLVNRYSRCTLTRKSDKLIALAGLASEFQKATKDEYLAGLWKKDLHKQLCWSYVYYNHRPRISADVAPTWSWASSDGSVVMPFSDKHDADGSPVPLIQLIDTSVSKHEPADLHGVTHSKLVIRGVAGWARAGIYDERCGHNLKFQTTDQPRGIESSAMACTKQLVDIRWDEIVSSRDDDPVRWNELQEQQEGDLLVMWVTNTPSAIGNRSEGLLLRRFPGSRSENLFVRMGTFSSYGDSLEELIATRLGSPMTKHTVDLNDARLADLIHTVTII</sequence>
<protein>
    <submittedName>
        <fullName evidence="1">Heterokaryon incompatibility protein-domain-containing protein</fullName>
    </submittedName>
</protein>
<comment type="caution">
    <text evidence="1">The sequence shown here is derived from an EMBL/GenBank/DDBJ whole genome shotgun (WGS) entry which is preliminary data.</text>
</comment>